<evidence type="ECO:0000313" key="2">
    <source>
        <dbReference type="Proteomes" id="UP000280344"/>
    </source>
</evidence>
<dbReference type="OrthoDB" id="190275at2"/>
<dbReference type="RefSeq" id="WP_126704834.1">
    <property type="nucleotide sequence ID" value="NZ_CP034593.1"/>
</dbReference>
<evidence type="ECO:0008006" key="3">
    <source>
        <dbReference type="Google" id="ProtNLM"/>
    </source>
</evidence>
<dbReference type="Gene3D" id="3.40.50.10190">
    <property type="entry name" value="BRCT domain"/>
    <property type="match status" value="1"/>
</dbReference>
<gene>
    <name evidence="1" type="ORF">EJ997_12510</name>
</gene>
<keyword evidence="2" id="KW-1185">Reference proteome</keyword>
<name>A0A3Q9G9E6_9ACTO</name>
<sequence>MTVTGPVEKTQQYWEEFFAAQEVQVAGIARSTKVVIAGDPDSQSGKAEKARSYGIPIIGETSVDSVLCFAEPSTTLF</sequence>
<dbReference type="AlphaFoldDB" id="A0A3Q9G9E6"/>
<reference evidence="1 2" key="1">
    <citation type="submission" date="2018-12" db="EMBL/GenBank/DDBJ databases">
        <title>Complete genome sequence of Flaviflexus sp. H23T48.</title>
        <authorList>
            <person name="Bae J.-W."/>
            <person name="Lee J.-Y."/>
        </authorList>
    </citation>
    <scope>NUCLEOTIDE SEQUENCE [LARGE SCALE GENOMIC DNA]</scope>
    <source>
        <strain evidence="1 2">H23T48</strain>
    </source>
</reference>
<evidence type="ECO:0000313" key="1">
    <source>
        <dbReference type="EMBL" id="AZQ78034.1"/>
    </source>
</evidence>
<dbReference type="KEGG" id="flh:EJ997_12510"/>
<dbReference type="Proteomes" id="UP000280344">
    <property type="component" value="Chromosome"/>
</dbReference>
<dbReference type="EMBL" id="CP034593">
    <property type="protein sequence ID" value="AZQ78034.1"/>
    <property type="molecule type" value="Genomic_DNA"/>
</dbReference>
<proteinExistence type="predicted"/>
<dbReference type="InterPro" id="IPR036420">
    <property type="entry name" value="BRCT_dom_sf"/>
</dbReference>
<protein>
    <recommendedName>
        <fullName evidence="3">BRCT domain-containing protein</fullName>
    </recommendedName>
</protein>
<organism evidence="1 2">
    <name type="scientific">Flaviflexus ciconiae</name>
    <dbReference type="NCBI Taxonomy" id="2496867"/>
    <lineage>
        <taxon>Bacteria</taxon>
        <taxon>Bacillati</taxon>
        <taxon>Actinomycetota</taxon>
        <taxon>Actinomycetes</taxon>
        <taxon>Actinomycetales</taxon>
        <taxon>Actinomycetaceae</taxon>
        <taxon>Flaviflexus</taxon>
    </lineage>
</organism>
<accession>A0A3Q9G9E6</accession>